<reference evidence="3 4" key="1">
    <citation type="submission" date="2013-12" db="EMBL/GenBank/DDBJ databases">
        <title>The Genome Sequence of Candida albicans P78048.</title>
        <authorList>
            <consortium name="The Broad Institute Genome Sequencing Platform"/>
            <consortium name="The Broad Institute Genome Sequencing Center for Infectious Disease"/>
            <person name="Cuomo C."/>
            <person name="Bennett R."/>
            <person name="Hirakawa M."/>
            <person name="Noverr M."/>
            <person name="Mitchell A."/>
            <person name="Young S.K."/>
            <person name="Zeng Q."/>
            <person name="Gargeya S."/>
            <person name="Fitzgerald M."/>
            <person name="Abouelleil A."/>
            <person name="Alvarado L."/>
            <person name="Berlin A.M."/>
            <person name="Chapman S.B."/>
            <person name="Dewar J."/>
            <person name="Goldberg J."/>
            <person name="Griggs A."/>
            <person name="Gujja S."/>
            <person name="Hansen M."/>
            <person name="Howarth C."/>
            <person name="Imamovic A."/>
            <person name="Larimer J."/>
            <person name="McCowan C."/>
            <person name="Murphy C."/>
            <person name="Pearson M."/>
            <person name="Priest M."/>
            <person name="Roberts A."/>
            <person name="Saif S."/>
            <person name="Shea T."/>
            <person name="Sykes S."/>
            <person name="Wortman J."/>
            <person name="Nusbaum C."/>
            <person name="Birren B."/>
        </authorList>
    </citation>
    <scope>NUCLEOTIDE SEQUENCE [LARGE SCALE GENOMIC DNA]</scope>
    <source>
        <strain evidence="3 4">P78048</strain>
    </source>
</reference>
<keyword evidence="2" id="KW-0812">Transmembrane</keyword>
<evidence type="ECO:0000256" key="1">
    <source>
        <dbReference type="SAM" id="MobiDB-lite"/>
    </source>
</evidence>
<dbReference type="AlphaFoldDB" id="A0AB34PVW8"/>
<feature type="region of interest" description="Disordered" evidence="1">
    <location>
        <begin position="105"/>
        <end position="125"/>
    </location>
</feature>
<protein>
    <submittedName>
        <fullName evidence="3">Uncharacterized protein</fullName>
    </submittedName>
</protein>
<proteinExistence type="predicted"/>
<evidence type="ECO:0000313" key="3">
    <source>
        <dbReference type="EMBL" id="KGR13642.1"/>
    </source>
</evidence>
<gene>
    <name evidence="3" type="ORF">MG3_02072</name>
</gene>
<evidence type="ECO:0000313" key="4">
    <source>
        <dbReference type="Proteomes" id="UP000030161"/>
    </source>
</evidence>
<dbReference type="EMBL" id="AJIX01000013">
    <property type="protein sequence ID" value="KGR13642.1"/>
    <property type="molecule type" value="Genomic_DNA"/>
</dbReference>
<feature type="compositionally biased region" description="Basic and acidic residues" evidence="1">
    <location>
        <begin position="113"/>
        <end position="125"/>
    </location>
</feature>
<sequence length="125" mass="15259">MYELYFVLISVKANVAEHNSKSSVFFVKQKRGRSSPDNGQYLLITFNTKRLRKASFLNNNTIGYYYWITILTIQYIRIRNLKYWQKKKKKFIFYKKLRNNRKCNINEPYTKSSQDEMRRDEMKSE</sequence>
<accession>A0AB34PVW8</accession>
<organism evidence="3 4">
    <name type="scientific">Candida albicans P78048</name>
    <dbReference type="NCBI Taxonomy" id="1094989"/>
    <lineage>
        <taxon>Eukaryota</taxon>
        <taxon>Fungi</taxon>
        <taxon>Dikarya</taxon>
        <taxon>Ascomycota</taxon>
        <taxon>Saccharomycotina</taxon>
        <taxon>Pichiomycetes</taxon>
        <taxon>Debaryomycetaceae</taxon>
        <taxon>Candida/Lodderomyces clade</taxon>
        <taxon>Candida</taxon>
    </lineage>
</organism>
<keyword evidence="2" id="KW-0472">Membrane</keyword>
<name>A0AB34PVW8_CANAX</name>
<keyword evidence="2" id="KW-1133">Transmembrane helix</keyword>
<dbReference type="Proteomes" id="UP000030161">
    <property type="component" value="Unassembled WGS sequence"/>
</dbReference>
<evidence type="ECO:0000256" key="2">
    <source>
        <dbReference type="SAM" id="Phobius"/>
    </source>
</evidence>
<feature type="transmembrane region" description="Helical" evidence="2">
    <location>
        <begin position="62"/>
        <end position="78"/>
    </location>
</feature>
<comment type="caution">
    <text evidence="3">The sequence shown here is derived from an EMBL/GenBank/DDBJ whole genome shotgun (WGS) entry which is preliminary data.</text>
</comment>